<dbReference type="SUPFAM" id="SSF55424">
    <property type="entry name" value="FAD/NAD-linked reductases, dimerisation (C-terminal) domain"/>
    <property type="match status" value="1"/>
</dbReference>
<dbReference type="Gene3D" id="3.50.50.60">
    <property type="entry name" value="FAD/NAD(P)-binding domain"/>
    <property type="match status" value="2"/>
</dbReference>
<evidence type="ECO:0000313" key="8">
    <source>
        <dbReference type="Proteomes" id="UP000000657"/>
    </source>
</evidence>
<sequence>MGAGLAGGRAAVELRAQGFTGSIVLLGAEEHPPYDRPPLSKGVLSGRLEETTLPLDLGGVEVRLGQRATGLRPGTVETDAGPLAYDGLVLATGAAPVTLPGDGPQRVLRTIDDARGLRDALKPGVRLVVVGAGWIGAEVATIAAKIGAEVTVIEAAASPLQVALGGEVGGQTVPWYAEAGVDLRLGVSVREIGPQALVLGDGEVLAADEVVVGVGVRPDTAWLAESGLVLDRGVVADEHLAASWSADGPPVVVVGDCAAWWSRRYDRRLRVEHWDCAQGSPAVAAATLLGGEAVYDPVPYFWSEQFGRMVQVVGLAGAGDTRVWRGDPGAVTAPEARRAPGWSVGWFAPDGRLSAIATVNRPMDAVAARRLIAADAVVDAERFTDLAIPLKDLATA</sequence>
<evidence type="ECO:0000259" key="6">
    <source>
        <dbReference type="Pfam" id="PF14759"/>
    </source>
</evidence>
<keyword evidence="3" id="KW-0274">FAD</keyword>
<gene>
    <name evidence="7" type="ordered locus">FRAAL3171</name>
</gene>
<dbReference type="PANTHER" id="PTHR43557:SF2">
    <property type="entry name" value="RIESKE DOMAIN-CONTAINING PROTEIN-RELATED"/>
    <property type="match status" value="1"/>
</dbReference>
<dbReference type="KEGG" id="fal:FRAAL3171"/>
<proteinExistence type="predicted"/>
<name>Q0RKZ0_FRAAA</name>
<dbReference type="InterPro" id="IPR050446">
    <property type="entry name" value="FAD-oxidoreductase/Apoptosis"/>
</dbReference>
<dbReference type="GO" id="GO:0016651">
    <property type="term" value="F:oxidoreductase activity, acting on NAD(P)H"/>
    <property type="evidence" value="ECO:0007669"/>
    <property type="project" value="TreeGrafter"/>
</dbReference>
<comment type="cofactor">
    <cofactor evidence="1">
        <name>FAD</name>
        <dbReference type="ChEBI" id="CHEBI:57692"/>
    </cofactor>
</comment>
<evidence type="ECO:0000313" key="7">
    <source>
        <dbReference type="EMBL" id="CAJ61815.1"/>
    </source>
</evidence>
<feature type="domain" description="Reductase C-terminal" evidence="6">
    <location>
        <begin position="300"/>
        <end position="394"/>
    </location>
</feature>
<dbReference type="PRINTS" id="PR00411">
    <property type="entry name" value="PNDRDTASEI"/>
</dbReference>
<dbReference type="Gene3D" id="3.30.390.30">
    <property type="match status" value="1"/>
</dbReference>
<evidence type="ECO:0000256" key="3">
    <source>
        <dbReference type="ARBA" id="ARBA00022827"/>
    </source>
</evidence>
<dbReference type="PRINTS" id="PR00368">
    <property type="entry name" value="FADPNR"/>
</dbReference>
<dbReference type="STRING" id="326424.FRAAL3171"/>
<reference evidence="7 8" key="1">
    <citation type="journal article" date="2007" name="Genome Res.">
        <title>Genome characteristics of facultatively symbiotic Frankia sp. strains reflect host range and host plant biogeography.</title>
        <authorList>
            <person name="Normand P."/>
            <person name="Lapierre P."/>
            <person name="Tisa L.S."/>
            <person name="Gogarten J.P."/>
            <person name="Alloisio N."/>
            <person name="Bagnarol E."/>
            <person name="Bassi C.A."/>
            <person name="Berry A.M."/>
            <person name="Bickhart D.M."/>
            <person name="Choisne N."/>
            <person name="Couloux A."/>
            <person name="Cournoyer B."/>
            <person name="Cruveiller S."/>
            <person name="Daubin V."/>
            <person name="Demange N."/>
            <person name="Francino M.P."/>
            <person name="Goltsman E."/>
            <person name="Huang Y."/>
            <person name="Kopp O.R."/>
            <person name="Labarre L."/>
            <person name="Lapidus A."/>
            <person name="Lavire C."/>
            <person name="Marechal J."/>
            <person name="Martinez M."/>
            <person name="Mastronunzio J.E."/>
            <person name="Mullin B.C."/>
            <person name="Niemann J."/>
            <person name="Pujic P."/>
            <person name="Rawnsley T."/>
            <person name="Rouy Z."/>
            <person name="Schenowitz C."/>
            <person name="Sellstedt A."/>
            <person name="Tavares F."/>
            <person name="Tomkins J.P."/>
            <person name="Vallenet D."/>
            <person name="Valverde C."/>
            <person name="Wall L.G."/>
            <person name="Wang Y."/>
            <person name="Medigue C."/>
            <person name="Benson D.R."/>
        </authorList>
    </citation>
    <scope>NUCLEOTIDE SEQUENCE [LARGE SCALE GENOMIC DNA]</scope>
    <source>
        <strain evidence="8">DSM 45986 / CECT 9034 / ACN14a</strain>
    </source>
</reference>
<dbReference type="GO" id="GO:0008860">
    <property type="term" value="F:ferredoxin-NAD+ reductase activity"/>
    <property type="evidence" value="ECO:0007669"/>
    <property type="project" value="UniProtKB-EC"/>
</dbReference>
<dbReference type="SUPFAM" id="SSF51905">
    <property type="entry name" value="FAD/NAD(P)-binding domain"/>
    <property type="match status" value="2"/>
</dbReference>
<evidence type="ECO:0000259" key="5">
    <source>
        <dbReference type="Pfam" id="PF07992"/>
    </source>
</evidence>
<dbReference type="Pfam" id="PF14759">
    <property type="entry name" value="Reductase_C"/>
    <property type="match status" value="1"/>
</dbReference>
<dbReference type="EC" id="1.18.1.3" evidence="7"/>
<organism evidence="7 8">
    <name type="scientific">Frankia alni (strain DSM 45986 / CECT 9034 / ACN14a)</name>
    <dbReference type="NCBI Taxonomy" id="326424"/>
    <lineage>
        <taxon>Bacteria</taxon>
        <taxon>Bacillati</taxon>
        <taxon>Actinomycetota</taxon>
        <taxon>Actinomycetes</taxon>
        <taxon>Frankiales</taxon>
        <taxon>Frankiaceae</taxon>
        <taxon>Frankia</taxon>
    </lineage>
</organism>
<dbReference type="AlphaFoldDB" id="Q0RKZ0"/>
<protein>
    <submittedName>
        <fullName evidence="7">Ferredoxin reductase</fullName>
        <ecNumber evidence="7">1.18.1.3</ecNumber>
    </submittedName>
</protein>
<keyword evidence="2" id="KW-0285">Flavoprotein</keyword>
<evidence type="ECO:0000256" key="1">
    <source>
        <dbReference type="ARBA" id="ARBA00001974"/>
    </source>
</evidence>
<accession>Q0RKZ0</accession>
<keyword evidence="8" id="KW-1185">Reference proteome</keyword>
<evidence type="ECO:0000256" key="4">
    <source>
        <dbReference type="ARBA" id="ARBA00023002"/>
    </source>
</evidence>
<dbReference type="InterPro" id="IPR028202">
    <property type="entry name" value="Reductase_C"/>
</dbReference>
<keyword evidence="4 7" id="KW-0560">Oxidoreductase</keyword>
<dbReference type="HOGENOM" id="CLU_003291_4_0_11"/>
<dbReference type="InterPro" id="IPR023753">
    <property type="entry name" value="FAD/NAD-binding_dom"/>
</dbReference>
<feature type="domain" description="FAD/NAD(P)-binding" evidence="5">
    <location>
        <begin position="2"/>
        <end position="278"/>
    </location>
</feature>
<dbReference type="Proteomes" id="UP000000657">
    <property type="component" value="Chromosome"/>
</dbReference>
<evidence type="ECO:0000256" key="2">
    <source>
        <dbReference type="ARBA" id="ARBA00022630"/>
    </source>
</evidence>
<dbReference type="Pfam" id="PF07992">
    <property type="entry name" value="Pyr_redox_2"/>
    <property type="match status" value="1"/>
</dbReference>
<dbReference type="PANTHER" id="PTHR43557">
    <property type="entry name" value="APOPTOSIS-INDUCING FACTOR 1"/>
    <property type="match status" value="1"/>
</dbReference>
<dbReference type="InterPro" id="IPR036188">
    <property type="entry name" value="FAD/NAD-bd_sf"/>
</dbReference>
<dbReference type="GO" id="GO:0005737">
    <property type="term" value="C:cytoplasm"/>
    <property type="evidence" value="ECO:0007669"/>
    <property type="project" value="TreeGrafter"/>
</dbReference>
<dbReference type="EMBL" id="CT573213">
    <property type="protein sequence ID" value="CAJ61815.1"/>
    <property type="molecule type" value="Genomic_DNA"/>
</dbReference>
<dbReference type="InterPro" id="IPR016156">
    <property type="entry name" value="FAD/NAD-linked_Rdtase_dimer_sf"/>
</dbReference>
<dbReference type="eggNOG" id="COG0446">
    <property type="taxonomic scope" value="Bacteria"/>
</dbReference>